<comment type="similarity">
    <text evidence="9">Belongs to the G-protein coupled receptor 1 family.</text>
</comment>
<feature type="transmembrane region" description="Helical" evidence="10">
    <location>
        <begin position="87"/>
        <end position="108"/>
    </location>
</feature>
<evidence type="ECO:0000313" key="12">
    <source>
        <dbReference type="Ensembl" id="ENSMALP00000012752.1"/>
    </source>
</evidence>
<feature type="transmembrane region" description="Helical" evidence="10">
    <location>
        <begin position="271"/>
        <end position="291"/>
    </location>
</feature>
<evidence type="ECO:0000256" key="5">
    <source>
        <dbReference type="ARBA" id="ARBA00023040"/>
    </source>
</evidence>
<reference evidence="12" key="1">
    <citation type="submission" date="2025-08" db="UniProtKB">
        <authorList>
            <consortium name="Ensembl"/>
        </authorList>
    </citation>
    <scope>IDENTIFICATION</scope>
</reference>
<keyword evidence="13" id="KW-1185">Reference proteome</keyword>
<evidence type="ECO:0000256" key="3">
    <source>
        <dbReference type="ARBA" id="ARBA00022692"/>
    </source>
</evidence>
<keyword evidence="3 9" id="KW-0812">Transmembrane</keyword>
<feature type="transmembrane region" description="Helical" evidence="10">
    <location>
        <begin position="168"/>
        <end position="198"/>
    </location>
</feature>
<dbReference type="PROSITE" id="PS50262">
    <property type="entry name" value="G_PROTEIN_RECEP_F1_2"/>
    <property type="match status" value="1"/>
</dbReference>
<keyword evidence="8 9" id="KW-0807">Transducer</keyword>
<reference evidence="12" key="2">
    <citation type="submission" date="2025-09" db="UniProtKB">
        <authorList>
            <consortium name="Ensembl"/>
        </authorList>
    </citation>
    <scope>IDENTIFICATION</scope>
</reference>
<keyword evidence="6 10" id="KW-0472">Membrane</keyword>
<dbReference type="CDD" id="cd15055">
    <property type="entry name" value="7tmA_TAARs"/>
    <property type="match status" value="1"/>
</dbReference>
<organism evidence="12 13">
    <name type="scientific">Monopterus albus</name>
    <name type="common">Swamp eel</name>
    <dbReference type="NCBI Taxonomy" id="43700"/>
    <lineage>
        <taxon>Eukaryota</taxon>
        <taxon>Metazoa</taxon>
        <taxon>Chordata</taxon>
        <taxon>Craniata</taxon>
        <taxon>Vertebrata</taxon>
        <taxon>Euteleostomi</taxon>
        <taxon>Actinopterygii</taxon>
        <taxon>Neopterygii</taxon>
        <taxon>Teleostei</taxon>
        <taxon>Neoteleostei</taxon>
        <taxon>Acanthomorphata</taxon>
        <taxon>Anabantaria</taxon>
        <taxon>Synbranchiformes</taxon>
        <taxon>Synbranchidae</taxon>
        <taxon>Monopterus</taxon>
    </lineage>
</organism>
<evidence type="ECO:0000256" key="7">
    <source>
        <dbReference type="ARBA" id="ARBA00023170"/>
    </source>
</evidence>
<evidence type="ECO:0000256" key="1">
    <source>
        <dbReference type="ARBA" id="ARBA00004651"/>
    </source>
</evidence>
<keyword evidence="5 9" id="KW-0297">G-protein coupled receptor</keyword>
<dbReference type="InterPro" id="IPR000276">
    <property type="entry name" value="GPCR_Rhodpsn"/>
</dbReference>
<protein>
    <recommendedName>
        <fullName evidence="11">G-protein coupled receptors family 1 profile domain-containing protein</fullName>
    </recommendedName>
</protein>
<comment type="subcellular location">
    <subcellularLocation>
        <location evidence="1">Cell membrane</location>
        <topology evidence="1">Multi-pass membrane protein</topology>
    </subcellularLocation>
</comment>
<dbReference type="GO" id="GO:0001594">
    <property type="term" value="F:trace-amine receptor activity"/>
    <property type="evidence" value="ECO:0007669"/>
    <property type="project" value="TreeGrafter"/>
</dbReference>
<keyword evidence="4 10" id="KW-1133">Transmembrane helix</keyword>
<dbReference type="PANTHER" id="PTHR24249">
    <property type="entry name" value="HISTAMINE RECEPTOR-RELATED G-PROTEIN COUPLED RECEPTOR"/>
    <property type="match status" value="1"/>
</dbReference>
<dbReference type="InterPro" id="IPR017452">
    <property type="entry name" value="GPCR_Rhodpsn_7TM"/>
</dbReference>
<evidence type="ECO:0000256" key="10">
    <source>
        <dbReference type="SAM" id="Phobius"/>
    </source>
</evidence>
<evidence type="ECO:0000256" key="4">
    <source>
        <dbReference type="ARBA" id="ARBA00022989"/>
    </source>
</evidence>
<dbReference type="AlphaFoldDB" id="A0A3Q3JFT2"/>
<evidence type="ECO:0000313" key="13">
    <source>
        <dbReference type="Proteomes" id="UP000261600"/>
    </source>
</evidence>
<sequence>HLNPFLTSFKLKPDAWCQGTNTIIFYGCIIAVCSEMIFYLSRQLHTPTNLLLLSLAVSDLLIGVLLMPAEIIYSEACWFLGDLLCTLYYVADYTLTSSSVANMVLISVDRYIAVCDPLCYPTKVTKIRTQICVCLCWVCSVFYRLFLLNDHLEHPGRSKSCSGECVVVINYFAGVVDFVFSFIIPITIIIVLYTRVFVVAVSQARAMRSHVAAVKAQPSGAAAVKKTEMKAARTLGIVIAIFLLCFCPYYYPTMAGEDTSVDAAAVAFQIWLAHFNSCLNPIIYVFFYPWFRKSIKLILTLQILKSGSSNTKILL</sequence>
<feature type="transmembrane region" description="Helical" evidence="10">
    <location>
        <begin position="23"/>
        <end position="41"/>
    </location>
</feature>
<dbReference type="Ensembl" id="ENSMALT00000013022.1">
    <property type="protein sequence ID" value="ENSMALP00000012752.1"/>
    <property type="gene ID" value="ENSMALG00000009042.1"/>
</dbReference>
<feature type="transmembrane region" description="Helical" evidence="10">
    <location>
        <begin position="129"/>
        <end position="148"/>
    </location>
</feature>
<evidence type="ECO:0000256" key="2">
    <source>
        <dbReference type="ARBA" id="ARBA00022475"/>
    </source>
</evidence>
<evidence type="ECO:0000256" key="6">
    <source>
        <dbReference type="ARBA" id="ARBA00023136"/>
    </source>
</evidence>
<feature type="domain" description="G-protein coupled receptors family 1 profile" evidence="11">
    <location>
        <begin position="30"/>
        <end position="284"/>
    </location>
</feature>
<proteinExistence type="inferred from homology"/>
<name>A0A3Q3JFT2_MONAL</name>
<dbReference type="SUPFAM" id="SSF81321">
    <property type="entry name" value="Family A G protein-coupled receptor-like"/>
    <property type="match status" value="1"/>
</dbReference>
<dbReference type="PROSITE" id="PS00237">
    <property type="entry name" value="G_PROTEIN_RECEP_F1_1"/>
    <property type="match status" value="1"/>
</dbReference>
<accession>A0A3Q3JFT2</accession>
<evidence type="ECO:0000259" key="11">
    <source>
        <dbReference type="PROSITE" id="PS50262"/>
    </source>
</evidence>
<dbReference type="PRINTS" id="PR00237">
    <property type="entry name" value="GPCRRHODOPSN"/>
</dbReference>
<feature type="transmembrane region" description="Helical" evidence="10">
    <location>
        <begin position="48"/>
        <end position="67"/>
    </location>
</feature>
<dbReference type="Gene3D" id="1.20.1070.10">
    <property type="entry name" value="Rhodopsin 7-helix transmembrane proteins"/>
    <property type="match status" value="1"/>
</dbReference>
<evidence type="ECO:0000256" key="8">
    <source>
        <dbReference type="ARBA" id="ARBA00023224"/>
    </source>
</evidence>
<dbReference type="GO" id="GO:0005886">
    <property type="term" value="C:plasma membrane"/>
    <property type="evidence" value="ECO:0007669"/>
    <property type="project" value="UniProtKB-SubCell"/>
</dbReference>
<dbReference type="PANTHER" id="PTHR24249:SF381">
    <property type="entry name" value="TRACE AMINE ASSOCIATED RECEPTOR 19P-RELATED"/>
    <property type="match status" value="1"/>
</dbReference>
<feature type="transmembrane region" description="Helical" evidence="10">
    <location>
        <begin position="234"/>
        <end position="251"/>
    </location>
</feature>
<dbReference type="InterPro" id="IPR050569">
    <property type="entry name" value="TAAR"/>
</dbReference>
<dbReference type="Proteomes" id="UP000261600">
    <property type="component" value="Unplaced"/>
</dbReference>
<dbReference type="Pfam" id="PF00001">
    <property type="entry name" value="7tm_1"/>
    <property type="match status" value="1"/>
</dbReference>
<evidence type="ECO:0000256" key="9">
    <source>
        <dbReference type="RuleBase" id="RU000688"/>
    </source>
</evidence>
<keyword evidence="2" id="KW-1003">Cell membrane</keyword>
<keyword evidence="7 9" id="KW-0675">Receptor</keyword>